<accession>A0A0A9DD17</accession>
<proteinExistence type="predicted"/>
<dbReference type="AlphaFoldDB" id="A0A0A9DD17"/>
<reference evidence="1" key="2">
    <citation type="journal article" date="2015" name="Data Brief">
        <title>Shoot transcriptome of the giant reed, Arundo donax.</title>
        <authorList>
            <person name="Barrero R.A."/>
            <person name="Guerrero F.D."/>
            <person name="Moolhuijzen P."/>
            <person name="Goolsby J.A."/>
            <person name="Tidwell J."/>
            <person name="Bellgard S.E."/>
            <person name="Bellgard M.I."/>
        </authorList>
    </citation>
    <scope>NUCLEOTIDE SEQUENCE</scope>
    <source>
        <tissue evidence="1">Shoot tissue taken approximately 20 cm above the soil surface</tissue>
    </source>
</reference>
<dbReference type="EMBL" id="GBRH01212174">
    <property type="protein sequence ID" value="JAD85721.1"/>
    <property type="molecule type" value="Transcribed_RNA"/>
</dbReference>
<protein>
    <submittedName>
        <fullName evidence="1">Uncharacterized protein</fullName>
    </submittedName>
</protein>
<reference evidence="1" key="1">
    <citation type="submission" date="2014-09" db="EMBL/GenBank/DDBJ databases">
        <authorList>
            <person name="Magalhaes I.L.F."/>
            <person name="Oliveira U."/>
            <person name="Santos F.R."/>
            <person name="Vidigal T.H.D.A."/>
            <person name="Brescovit A.D."/>
            <person name="Santos A.J."/>
        </authorList>
    </citation>
    <scope>NUCLEOTIDE SEQUENCE</scope>
    <source>
        <tissue evidence="1">Shoot tissue taken approximately 20 cm above the soil surface</tissue>
    </source>
</reference>
<organism evidence="1">
    <name type="scientific">Arundo donax</name>
    <name type="common">Giant reed</name>
    <name type="synonym">Donax arundinaceus</name>
    <dbReference type="NCBI Taxonomy" id="35708"/>
    <lineage>
        <taxon>Eukaryota</taxon>
        <taxon>Viridiplantae</taxon>
        <taxon>Streptophyta</taxon>
        <taxon>Embryophyta</taxon>
        <taxon>Tracheophyta</taxon>
        <taxon>Spermatophyta</taxon>
        <taxon>Magnoliopsida</taxon>
        <taxon>Liliopsida</taxon>
        <taxon>Poales</taxon>
        <taxon>Poaceae</taxon>
        <taxon>PACMAD clade</taxon>
        <taxon>Arundinoideae</taxon>
        <taxon>Arundineae</taxon>
        <taxon>Arundo</taxon>
    </lineage>
</organism>
<evidence type="ECO:0000313" key="1">
    <source>
        <dbReference type="EMBL" id="JAD85721.1"/>
    </source>
</evidence>
<name>A0A0A9DD17_ARUDO</name>
<sequence>MMSRVCCLLQIDSERLYLQFATGIDYNIETMNALIRMYLKLSDEMYEGCKDKRWRHYIPEDWLVLVLGRETSWLTNEVKDMFVGCHVTYKVSECMLVKSTKLNENSSSNFRLVYPTAIT</sequence>